<feature type="compositionally biased region" description="Basic and acidic residues" evidence="1">
    <location>
        <begin position="14"/>
        <end position="29"/>
    </location>
</feature>
<protein>
    <submittedName>
        <fullName evidence="2">Uncharacterized protein</fullName>
    </submittedName>
</protein>
<gene>
    <name evidence="2" type="ORF">TPAB3V08_LOCUS6612</name>
</gene>
<evidence type="ECO:0000256" key="1">
    <source>
        <dbReference type="SAM" id="MobiDB-lite"/>
    </source>
</evidence>
<dbReference type="EMBL" id="CAJPIN010010176">
    <property type="protein sequence ID" value="CAG2059651.1"/>
    <property type="molecule type" value="Genomic_DNA"/>
</dbReference>
<sequence>MTSEGFELKGILGRKREEKGPPRRMKDEMDYPATSSDRRLNLGGLGQSITHRNYNRLCIRRLSELLSRGAGTCNCPTPSRIQSSIILSATNGASSIFYTVVIIPLQRTVFPEDLHLVPVWQVDKTSQEEIGHDLE</sequence>
<name>A0ABN7P114_TIMPD</name>
<organism evidence="2 3">
    <name type="scientific">Timema podura</name>
    <name type="common">Walking stick</name>
    <dbReference type="NCBI Taxonomy" id="61482"/>
    <lineage>
        <taxon>Eukaryota</taxon>
        <taxon>Metazoa</taxon>
        <taxon>Ecdysozoa</taxon>
        <taxon>Arthropoda</taxon>
        <taxon>Hexapoda</taxon>
        <taxon>Insecta</taxon>
        <taxon>Pterygota</taxon>
        <taxon>Neoptera</taxon>
        <taxon>Polyneoptera</taxon>
        <taxon>Phasmatodea</taxon>
        <taxon>Timematodea</taxon>
        <taxon>Timematoidea</taxon>
        <taxon>Timematidae</taxon>
        <taxon>Timema</taxon>
    </lineage>
</organism>
<evidence type="ECO:0000313" key="2">
    <source>
        <dbReference type="EMBL" id="CAG2059651.1"/>
    </source>
</evidence>
<reference evidence="2" key="1">
    <citation type="submission" date="2021-03" db="EMBL/GenBank/DDBJ databases">
        <authorList>
            <person name="Tran Van P."/>
        </authorList>
    </citation>
    <scope>NUCLEOTIDE SEQUENCE</scope>
</reference>
<feature type="region of interest" description="Disordered" evidence="1">
    <location>
        <begin position="1"/>
        <end position="44"/>
    </location>
</feature>
<dbReference type="Proteomes" id="UP001153148">
    <property type="component" value="Unassembled WGS sequence"/>
</dbReference>
<keyword evidence="3" id="KW-1185">Reference proteome</keyword>
<accession>A0ABN7P114</accession>
<proteinExistence type="predicted"/>
<comment type="caution">
    <text evidence="2">The sequence shown here is derived from an EMBL/GenBank/DDBJ whole genome shotgun (WGS) entry which is preliminary data.</text>
</comment>
<evidence type="ECO:0000313" key="3">
    <source>
        <dbReference type="Proteomes" id="UP001153148"/>
    </source>
</evidence>